<dbReference type="SUPFAM" id="SSF143990">
    <property type="entry name" value="YbiA-like"/>
    <property type="match status" value="2"/>
</dbReference>
<gene>
    <name evidence="3" type="ORF">EKO27_g8886</name>
</gene>
<dbReference type="STRING" id="363999.A0A439CW25"/>
<protein>
    <recommendedName>
        <fullName evidence="2">NADAR domain-containing protein</fullName>
    </recommendedName>
</protein>
<dbReference type="CDD" id="cd15457">
    <property type="entry name" value="NADAR"/>
    <property type="match status" value="1"/>
</dbReference>
<evidence type="ECO:0000313" key="4">
    <source>
        <dbReference type="Proteomes" id="UP000286045"/>
    </source>
</evidence>
<dbReference type="Gene3D" id="1.10.357.40">
    <property type="entry name" value="YbiA-like"/>
    <property type="match status" value="1"/>
</dbReference>
<dbReference type="AlphaFoldDB" id="A0A439CW25"/>
<dbReference type="Proteomes" id="UP000286045">
    <property type="component" value="Unassembled WGS sequence"/>
</dbReference>
<dbReference type="InterPro" id="IPR037238">
    <property type="entry name" value="YbiA-like_sf"/>
</dbReference>
<name>A0A439CW25_9PEZI</name>
<proteinExistence type="predicted"/>
<comment type="caution">
    <text evidence="3">The sequence shown here is derived from an EMBL/GenBank/DDBJ whole genome shotgun (WGS) entry which is preliminary data.</text>
</comment>
<dbReference type="InterPro" id="IPR012816">
    <property type="entry name" value="NADAR"/>
</dbReference>
<dbReference type="Pfam" id="PF08719">
    <property type="entry name" value="NADAR"/>
    <property type="match status" value="1"/>
</dbReference>
<keyword evidence="4" id="KW-1185">Reference proteome</keyword>
<evidence type="ECO:0000256" key="1">
    <source>
        <dbReference type="SAM" id="MobiDB-lite"/>
    </source>
</evidence>
<sequence length="242" mass="27101">MAPKASRVSKRISGKKSQVSKTATSPPPTSTPDLELDSPIYFWRPQEVATGYLSQWYAHPFRDRIDKNKIYATAEHYMMHQKALLFGDAEIAATILEATSPRDVKSLGRAVRGFDQATWERERERIVTDGNWCKFSLPVLEDIKDGEAGPRTWKLGNGDAAQTVQASSFRDVLLATGTRELVEASPYDRIWGVGFAAKGAENKRHKWGMNLLGKCLMELREQFRKEVEAEAEAAGLENGEEP</sequence>
<evidence type="ECO:0000259" key="2">
    <source>
        <dbReference type="Pfam" id="PF08719"/>
    </source>
</evidence>
<organism evidence="3 4">
    <name type="scientific">Xylaria grammica</name>
    <dbReference type="NCBI Taxonomy" id="363999"/>
    <lineage>
        <taxon>Eukaryota</taxon>
        <taxon>Fungi</taxon>
        <taxon>Dikarya</taxon>
        <taxon>Ascomycota</taxon>
        <taxon>Pezizomycotina</taxon>
        <taxon>Sordariomycetes</taxon>
        <taxon>Xylariomycetidae</taxon>
        <taxon>Xylariales</taxon>
        <taxon>Xylariaceae</taxon>
        <taxon>Xylaria</taxon>
    </lineage>
</organism>
<feature type="domain" description="NADAR" evidence="2">
    <location>
        <begin position="41"/>
        <end position="224"/>
    </location>
</feature>
<feature type="region of interest" description="Disordered" evidence="1">
    <location>
        <begin position="1"/>
        <end position="33"/>
    </location>
</feature>
<accession>A0A439CW25</accession>
<dbReference type="EMBL" id="RYZI01000356">
    <property type="protein sequence ID" value="RWA06221.1"/>
    <property type="molecule type" value="Genomic_DNA"/>
</dbReference>
<reference evidence="3 4" key="1">
    <citation type="submission" date="2018-12" db="EMBL/GenBank/DDBJ databases">
        <title>Draft genome sequence of Xylaria grammica IHI A82.</title>
        <authorList>
            <person name="Buettner E."/>
            <person name="Kellner H."/>
        </authorList>
    </citation>
    <scope>NUCLEOTIDE SEQUENCE [LARGE SCALE GENOMIC DNA]</scope>
    <source>
        <strain evidence="3 4">IHI A82</strain>
    </source>
</reference>
<evidence type="ECO:0000313" key="3">
    <source>
        <dbReference type="EMBL" id="RWA06221.1"/>
    </source>
</evidence>
<dbReference type="NCBIfam" id="TIGR02464">
    <property type="entry name" value="ribofla_fusion"/>
    <property type="match status" value="1"/>
</dbReference>